<gene>
    <name evidence="2" type="ORF">CIRG_05244</name>
</gene>
<evidence type="ECO:0000313" key="2">
    <source>
        <dbReference type="EMBL" id="KMP05563.1"/>
    </source>
</evidence>
<protein>
    <submittedName>
        <fullName evidence="2">Uncharacterized protein</fullName>
    </submittedName>
</protein>
<accession>A0A0J6YF48</accession>
<dbReference type="Proteomes" id="UP000054565">
    <property type="component" value="Unassembled WGS sequence"/>
</dbReference>
<proteinExistence type="predicted"/>
<feature type="region of interest" description="Disordered" evidence="1">
    <location>
        <begin position="55"/>
        <end position="102"/>
    </location>
</feature>
<evidence type="ECO:0000256" key="1">
    <source>
        <dbReference type="SAM" id="MobiDB-lite"/>
    </source>
</evidence>
<organism evidence="2 3">
    <name type="scientific">Coccidioides immitis RMSCC 2394</name>
    <dbReference type="NCBI Taxonomy" id="404692"/>
    <lineage>
        <taxon>Eukaryota</taxon>
        <taxon>Fungi</taxon>
        <taxon>Dikarya</taxon>
        <taxon>Ascomycota</taxon>
        <taxon>Pezizomycotina</taxon>
        <taxon>Eurotiomycetes</taxon>
        <taxon>Eurotiomycetidae</taxon>
        <taxon>Onygenales</taxon>
        <taxon>Onygenaceae</taxon>
        <taxon>Coccidioides</taxon>
    </lineage>
</organism>
<dbReference type="EMBL" id="DS028095">
    <property type="protein sequence ID" value="KMP05563.1"/>
    <property type="molecule type" value="Genomic_DNA"/>
</dbReference>
<evidence type="ECO:0000313" key="3">
    <source>
        <dbReference type="Proteomes" id="UP000054565"/>
    </source>
</evidence>
<name>A0A0J6YF48_COCIT</name>
<dbReference type="AlphaFoldDB" id="A0A0J6YF48"/>
<feature type="compositionally biased region" description="Basic and acidic residues" evidence="1">
    <location>
        <begin position="72"/>
        <end position="82"/>
    </location>
</feature>
<sequence>MSYTTEQLNAALTLICCEKQVQNTLTRFGARITASIDDDESGDFDPELAKAWRKRKRAVAEPRKMPQKKTKARNEKELDSSSHKCTSGPDRKAKLPSSRNRM</sequence>
<reference evidence="3" key="1">
    <citation type="journal article" date="2010" name="Genome Res.">
        <title>Population genomic sequencing of Coccidioides fungi reveals recent hybridization and transposon control.</title>
        <authorList>
            <person name="Neafsey D.E."/>
            <person name="Barker B.M."/>
            <person name="Sharpton T.J."/>
            <person name="Stajich J.E."/>
            <person name="Park D.J."/>
            <person name="Whiston E."/>
            <person name="Hung C.-Y."/>
            <person name="McMahan C."/>
            <person name="White J."/>
            <person name="Sykes S."/>
            <person name="Heiman D."/>
            <person name="Young S."/>
            <person name="Zeng Q."/>
            <person name="Abouelleil A."/>
            <person name="Aftuck L."/>
            <person name="Bessette D."/>
            <person name="Brown A."/>
            <person name="FitzGerald M."/>
            <person name="Lui A."/>
            <person name="Macdonald J.P."/>
            <person name="Priest M."/>
            <person name="Orbach M.J."/>
            <person name="Galgiani J.N."/>
            <person name="Kirkland T.N."/>
            <person name="Cole G.T."/>
            <person name="Birren B.W."/>
            <person name="Henn M.R."/>
            <person name="Taylor J.W."/>
            <person name="Rounsley S.D."/>
        </authorList>
    </citation>
    <scope>NUCLEOTIDE SEQUENCE [LARGE SCALE GENOMIC DNA]</scope>
    <source>
        <strain evidence="3">RMSCC 2394</strain>
    </source>
</reference>